<dbReference type="SUPFAM" id="SSF46689">
    <property type="entry name" value="Homeodomain-like"/>
    <property type="match status" value="1"/>
</dbReference>
<dbReference type="SMART" id="SM00389">
    <property type="entry name" value="HOX"/>
    <property type="match status" value="1"/>
</dbReference>
<evidence type="ECO:0000256" key="2">
    <source>
        <dbReference type="ARBA" id="ARBA00022473"/>
    </source>
</evidence>
<dbReference type="AlphaFoldDB" id="A0A9P0F480"/>
<feature type="compositionally biased region" description="Polar residues" evidence="8">
    <location>
        <begin position="214"/>
        <end position="226"/>
    </location>
</feature>
<dbReference type="KEGG" id="btab:109035201"/>
<dbReference type="Gene3D" id="1.10.10.60">
    <property type="entry name" value="Homeodomain-like"/>
    <property type="match status" value="1"/>
</dbReference>
<dbReference type="InterPro" id="IPR009057">
    <property type="entry name" value="Homeodomain-like_sf"/>
</dbReference>
<keyword evidence="2" id="KW-0217">Developmental protein</keyword>
<evidence type="ECO:0000256" key="5">
    <source>
        <dbReference type="ARBA" id="ARBA00023242"/>
    </source>
</evidence>
<feature type="compositionally biased region" description="Low complexity" evidence="8">
    <location>
        <begin position="199"/>
        <end position="208"/>
    </location>
</feature>
<dbReference type="OrthoDB" id="6159439at2759"/>
<dbReference type="InterPro" id="IPR050649">
    <property type="entry name" value="Paired_Homeobox_TFs"/>
</dbReference>
<reference evidence="10" key="1">
    <citation type="submission" date="2021-12" db="EMBL/GenBank/DDBJ databases">
        <authorList>
            <person name="King R."/>
        </authorList>
    </citation>
    <scope>NUCLEOTIDE SEQUENCE</scope>
</reference>
<feature type="domain" description="Homeobox" evidence="9">
    <location>
        <begin position="117"/>
        <end position="177"/>
    </location>
</feature>
<feature type="region of interest" description="Disordered" evidence="8">
    <location>
        <begin position="246"/>
        <end position="286"/>
    </location>
</feature>
<evidence type="ECO:0000256" key="4">
    <source>
        <dbReference type="ARBA" id="ARBA00023155"/>
    </source>
</evidence>
<keyword evidence="5 6" id="KW-0539">Nucleus</keyword>
<dbReference type="PROSITE" id="PS00027">
    <property type="entry name" value="HOMEOBOX_1"/>
    <property type="match status" value="1"/>
</dbReference>
<dbReference type="InterPro" id="IPR001356">
    <property type="entry name" value="HD"/>
</dbReference>
<dbReference type="EMBL" id="OU963865">
    <property type="protein sequence ID" value="CAH0389024.1"/>
    <property type="molecule type" value="Genomic_DNA"/>
</dbReference>
<dbReference type="GO" id="GO:0000977">
    <property type="term" value="F:RNA polymerase II transcription regulatory region sequence-specific DNA binding"/>
    <property type="evidence" value="ECO:0007669"/>
    <property type="project" value="TreeGrafter"/>
</dbReference>
<protein>
    <recommendedName>
        <fullName evidence="9">Homeobox domain-containing protein</fullName>
    </recommendedName>
</protein>
<gene>
    <name evidence="10" type="ORF">BEMITA_LOCUS7896</name>
</gene>
<feature type="DNA-binding region" description="Homeobox" evidence="6">
    <location>
        <begin position="119"/>
        <end position="178"/>
    </location>
</feature>
<organism evidence="10 11">
    <name type="scientific">Bemisia tabaci</name>
    <name type="common">Sweetpotato whitefly</name>
    <name type="synonym">Aleurodes tabaci</name>
    <dbReference type="NCBI Taxonomy" id="7038"/>
    <lineage>
        <taxon>Eukaryota</taxon>
        <taxon>Metazoa</taxon>
        <taxon>Ecdysozoa</taxon>
        <taxon>Arthropoda</taxon>
        <taxon>Hexapoda</taxon>
        <taxon>Insecta</taxon>
        <taxon>Pterygota</taxon>
        <taxon>Neoptera</taxon>
        <taxon>Paraneoptera</taxon>
        <taxon>Hemiptera</taxon>
        <taxon>Sternorrhyncha</taxon>
        <taxon>Aleyrodoidea</taxon>
        <taxon>Aleyrodidae</taxon>
        <taxon>Aleyrodinae</taxon>
        <taxon>Bemisia</taxon>
    </lineage>
</organism>
<dbReference type="FunFam" id="1.10.10.60:FF:000102">
    <property type="entry name" value="Aristaless related homeobox"/>
    <property type="match status" value="1"/>
</dbReference>
<evidence type="ECO:0000256" key="3">
    <source>
        <dbReference type="ARBA" id="ARBA00023125"/>
    </source>
</evidence>
<evidence type="ECO:0000313" key="10">
    <source>
        <dbReference type="EMBL" id="CAH0389024.1"/>
    </source>
</evidence>
<dbReference type="GO" id="GO:0000981">
    <property type="term" value="F:DNA-binding transcription factor activity, RNA polymerase II-specific"/>
    <property type="evidence" value="ECO:0007669"/>
    <property type="project" value="InterPro"/>
</dbReference>
<comment type="subcellular location">
    <subcellularLocation>
        <location evidence="1 6 7">Nucleus</location>
    </subcellularLocation>
</comment>
<dbReference type="Pfam" id="PF00046">
    <property type="entry name" value="Homeodomain"/>
    <property type="match status" value="1"/>
</dbReference>
<feature type="region of interest" description="Disordered" evidence="8">
    <location>
        <begin position="176"/>
        <end position="226"/>
    </location>
</feature>
<keyword evidence="4 6" id="KW-0371">Homeobox</keyword>
<dbReference type="GO" id="GO:0005634">
    <property type="term" value="C:nucleus"/>
    <property type="evidence" value="ECO:0007669"/>
    <property type="project" value="UniProtKB-SubCell"/>
</dbReference>
<dbReference type="CDD" id="cd00086">
    <property type="entry name" value="homeodomain"/>
    <property type="match status" value="1"/>
</dbReference>
<feature type="compositionally biased region" description="Pro residues" evidence="8">
    <location>
        <begin position="189"/>
        <end position="198"/>
    </location>
</feature>
<evidence type="ECO:0000256" key="1">
    <source>
        <dbReference type="ARBA" id="ARBA00004123"/>
    </source>
</evidence>
<evidence type="ECO:0000256" key="7">
    <source>
        <dbReference type="RuleBase" id="RU000682"/>
    </source>
</evidence>
<feature type="region of interest" description="Disordered" evidence="8">
    <location>
        <begin position="99"/>
        <end position="119"/>
    </location>
</feature>
<evidence type="ECO:0000259" key="9">
    <source>
        <dbReference type="PROSITE" id="PS50071"/>
    </source>
</evidence>
<feature type="compositionally biased region" description="Basic and acidic residues" evidence="8">
    <location>
        <begin position="265"/>
        <end position="277"/>
    </location>
</feature>
<evidence type="ECO:0000256" key="6">
    <source>
        <dbReference type="PROSITE-ProRule" id="PRU00108"/>
    </source>
</evidence>
<dbReference type="PANTHER" id="PTHR24329">
    <property type="entry name" value="HOMEOBOX PROTEIN ARISTALESS"/>
    <property type="match status" value="1"/>
</dbReference>
<name>A0A9P0F480_BEMTA</name>
<sequence>MELKPLIDITELQNIRSSSSNVNPSISAANSYSITGLLNSLSAGVGLSSTGDPLLSEMLTLPSTTLLPSFGSQQKFNTSYGEAGGGLNTSMVGATGPSSPLSFTTTNAPSTSYSGKRKQRRYRTTFSNYQLEELERAFHRTHYPDVFFREELALKIDLTEARVQVWFQNRRAKWRKQEKQVQQQQEPLDSPPPPPSSLTPPGDSSSGSAALANLTGSNLMPQNSSPPYSSGALFLGMEWGSFTPYHYPLGSHSQTSKEQPEIDPDLLRFRTTPKDRQSPNSLLQSP</sequence>
<keyword evidence="11" id="KW-1185">Reference proteome</keyword>
<evidence type="ECO:0000256" key="8">
    <source>
        <dbReference type="SAM" id="MobiDB-lite"/>
    </source>
</evidence>
<dbReference type="InterPro" id="IPR017970">
    <property type="entry name" value="Homeobox_CS"/>
</dbReference>
<dbReference type="PANTHER" id="PTHR24329:SF543">
    <property type="entry name" value="FI01017P-RELATED"/>
    <property type="match status" value="1"/>
</dbReference>
<feature type="compositionally biased region" description="Polar residues" evidence="8">
    <location>
        <begin position="99"/>
        <end position="114"/>
    </location>
</feature>
<accession>A0A9P0F480</accession>
<dbReference type="Proteomes" id="UP001152759">
    <property type="component" value="Chromosome 4"/>
</dbReference>
<keyword evidence="3 6" id="KW-0238">DNA-binding</keyword>
<dbReference type="PROSITE" id="PS50071">
    <property type="entry name" value="HOMEOBOX_2"/>
    <property type="match status" value="1"/>
</dbReference>
<proteinExistence type="predicted"/>
<evidence type="ECO:0000313" key="11">
    <source>
        <dbReference type="Proteomes" id="UP001152759"/>
    </source>
</evidence>